<dbReference type="AlphaFoldDB" id="A0AAI9U3C0"/>
<comment type="caution">
    <text evidence="2">The sequence shown here is derived from an EMBL/GenBank/DDBJ whole genome shotgun (WGS) entry which is preliminary data.</text>
</comment>
<gene>
    <name evidence="2" type="ORF">CCUS01_11449</name>
</gene>
<organism evidence="2 3">
    <name type="scientific">Colletotrichum cuscutae</name>
    <dbReference type="NCBI Taxonomy" id="1209917"/>
    <lineage>
        <taxon>Eukaryota</taxon>
        <taxon>Fungi</taxon>
        <taxon>Dikarya</taxon>
        <taxon>Ascomycota</taxon>
        <taxon>Pezizomycotina</taxon>
        <taxon>Sordariomycetes</taxon>
        <taxon>Hypocreomycetidae</taxon>
        <taxon>Glomerellales</taxon>
        <taxon>Glomerellaceae</taxon>
        <taxon>Colletotrichum</taxon>
        <taxon>Colletotrichum acutatum species complex</taxon>
    </lineage>
</organism>
<dbReference type="EMBL" id="MPDP01000303">
    <property type="protein sequence ID" value="KAK1450908.1"/>
    <property type="molecule type" value="Genomic_DNA"/>
</dbReference>
<dbReference type="Proteomes" id="UP001239213">
    <property type="component" value="Unassembled WGS sequence"/>
</dbReference>
<keyword evidence="1" id="KW-1133">Transmembrane helix</keyword>
<name>A0AAI9U3C0_9PEZI</name>
<protein>
    <submittedName>
        <fullName evidence="2">Uncharacterized protein</fullName>
    </submittedName>
</protein>
<evidence type="ECO:0000313" key="3">
    <source>
        <dbReference type="Proteomes" id="UP001239213"/>
    </source>
</evidence>
<feature type="transmembrane region" description="Helical" evidence="1">
    <location>
        <begin position="51"/>
        <end position="68"/>
    </location>
</feature>
<feature type="non-terminal residue" evidence="2">
    <location>
        <position position="1"/>
    </location>
</feature>
<keyword evidence="1" id="KW-0472">Membrane</keyword>
<accession>A0AAI9U3C0</accession>
<evidence type="ECO:0000313" key="2">
    <source>
        <dbReference type="EMBL" id="KAK1450908.1"/>
    </source>
</evidence>
<reference evidence="2" key="1">
    <citation type="submission" date="2016-11" db="EMBL/GenBank/DDBJ databases">
        <title>The genome sequence of Colletotrichum cuscutae.</title>
        <authorList>
            <person name="Baroncelli R."/>
        </authorList>
    </citation>
    <scope>NUCLEOTIDE SEQUENCE</scope>
    <source>
        <strain evidence="2">IMI 304802</strain>
    </source>
</reference>
<feature type="transmembrane region" description="Helical" evidence="1">
    <location>
        <begin position="21"/>
        <end position="39"/>
    </location>
</feature>
<evidence type="ECO:0000256" key="1">
    <source>
        <dbReference type="SAM" id="Phobius"/>
    </source>
</evidence>
<sequence>WRQIDLRRQITRLCRGHVLTILRKIGGTATTVASVYIAVTRDEHDNKIRCNSLWCLALAGGGLIFLVWRHMSRLPNVYTFLSIALSYATLSTLLKGPGLILDGFLPVLPLVVISGGFLASLFLSVWKSMASSQNQVVEPDDGSAWGAVASCLV</sequence>
<feature type="transmembrane region" description="Helical" evidence="1">
    <location>
        <begin position="75"/>
        <end position="94"/>
    </location>
</feature>
<feature type="transmembrane region" description="Helical" evidence="1">
    <location>
        <begin position="106"/>
        <end position="126"/>
    </location>
</feature>
<keyword evidence="3" id="KW-1185">Reference proteome</keyword>
<proteinExistence type="predicted"/>
<keyword evidence="1" id="KW-0812">Transmembrane</keyword>